<name>A0A0C3M496_9AGAM</name>
<dbReference type="CDD" id="cd11296">
    <property type="entry name" value="O-FucT_like"/>
    <property type="match status" value="1"/>
</dbReference>
<protein>
    <submittedName>
        <fullName evidence="1">Uncharacterized protein</fullName>
    </submittedName>
</protein>
<proteinExistence type="predicted"/>
<dbReference type="Proteomes" id="UP000054248">
    <property type="component" value="Unassembled WGS sequence"/>
</dbReference>
<dbReference type="HOGENOM" id="CLU_032339_0_0_1"/>
<evidence type="ECO:0000313" key="1">
    <source>
        <dbReference type="EMBL" id="KIO28492.1"/>
    </source>
</evidence>
<keyword evidence="2" id="KW-1185">Reference proteome</keyword>
<dbReference type="OrthoDB" id="423313at2759"/>
<organism evidence="1 2">
    <name type="scientific">Tulasnella calospora MUT 4182</name>
    <dbReference type="NCBI Taxonomy" id="1051891"/>
    <lineage>
        <taxon>Eukaryota</taxon>
        <taxon>Fungi</taxon>
        <taxon>Dikarya</taxon>
        <taxon>Basidiomycota</taxon>
        <taxon>Agaricomycotina</taxon>
        <taxon>Agaricomycetes</taxon>
        <taxon>Cantharellales</taxon>
        <taxon>Tulasnellaceae</taxon>
        <taxon>Tulasnella</taxon>
    </lineage>
</organism>
<dbReference type="AlphaFoldDB" id="A0A0C3M496"/>
<reference evidence="2" key="2">
    <citation type="submission" date="2015-01" db="EMBL/GenBank/DDBJ databases">
        <title>Evolutionary Origins and Diversification of the Mycorrhizal Mutualists.</title>
        <authorList>
            <consortium name="DOE Joint Genome Institute"/>
            <consortium name="Mycorrhizal Genomics Consortium"/>
            <person name="Kohler A."/>
            <person name="Kuo A."/>
            <person name="Nagy L.G."/>
            <person name="Floudas D."/>
            <person name="Copeland A."/>
            <person name="Barry K.W."/>
            <person name="Cichocki N."/>
            <person name="Veneault-Fourrey C."/>
            <person name="LaButti K."/>
            <person name="Lindquist E.A."/>
            <person name="Lipzen A."/>
            <person name="Lundell T."/>
            <person name="Morin E."/>
            <person name="Murat C."/>
            <person name="Riley R."/>
            <person name="Ohm R."/>
            <person name="Sun H."/>
            <person name="Tunlid A."/>
            <person name="Henrissat B."/>
            <person name="Grigoriev I.V."/>
            <person name="Hibbett D.S."/>
            <person name="Martin F."/>
        </authorList>
    </citation>
    <scope>NUCLEOTIDE SEQUENCE [LARGE SCALE GENOMIC DNA]</scope>
    <source>
        <strain evidence="2">MUT 4182</strain>
    </source>
</reference>
<accession>A0A0C3M496</accession>
<reference evidence="1 2" key="1">
    <citation type="submission" date="2014-04" db="EMBL/GenBank/DDBJ databases">
        <authorList>
            <consortium name="DOE Joint Genome Institute"/>
            <person name="Kuo A."/>
            <person name="Girlanda M."/>
            <person name="Perotto S."/>
            <person name="Kohler A."/>
            <person name="Nagy L.G."/>
            <person name="Floudas D."/>
            <person name="Copeland A."/>
            <person name="Barry K.W."/>
            <person name="Cichocki N."/>
            <person name="Veneault-Fourrey C."/>
            <person name="LaButti K."/>
            <person name="Lindquist E.A."/>
            <person name="Lipzen A."/>
            <person name="Lundell T."/>
            <person name="Morin E."/>
            <person name="Murat C."/>
            <person name="Sun H."/>
            <person name="Tunlid A."/>
            <person name="Henrissat B."/>
            <person name="Grigoriev I.V."/>
            <person name="Hibbett D.S."/>
            <person name="Martin F."/>
            <person name="Nordberg H.P."/>
            <person name="Cantor M.N."/>
            <person name="Hua S.X."/>
        </authorList>
    </citation>
    <scope>NUCLEOTIDE SEQUENCE [LARGE SCALE GENOMIC DNA]</scope>
    <source>
        <strain evidence="1 2">MUT 4182</strain>
    </source>
</reference>
<sequence length="439" mass="49155">MVYVTTDSSLRISAPKFLTCPTKEQVCGTSEDGLSAPDHDTSSGDLVGFSVEHFVNGPPAKTLKENLRNDTKYITTFLDAGWTNDVMTVVNLIYLGMVASRVPVLPPFSPMHVGYEAENFHFADIFDLPRLRAAIGYPIIEWHDLKDPTGNTQDVLGCWSCWALDHGNARGSRLSTPLDISYTVVPPSARLLNLHTSYWGLAKLGFPDGREEALRDAKPSPSSQHRRELLPDDHITCFDTVYFVSALDPFEWEKDHSPSWRFVGRHARFHPNMIKLAEQYLRKAFSLTEGEEIPKFISMHIRHGDFRDYCGDAPKEHCMAPVSVIAEAVDEVRASLKSRLGISVSSTEVLVTSDEQDPAWWAQIDERGWAHIDHKAEQTVEKLGRWYPTFIDGMHQSMGIGFVGTEGSTMSLLALKRVMDWNGGLGVMVGWGSSQRCNR</sequence>
<evidence type="ECO:0000313" key="2">
    <source>
        <dbReference type="Proteomes" id="UP000054248"/>
    </source>
</evidence>
<gene>
    <name evidence="1" type="ORF">M407DRAFT_22382</name>
</gene>
<dbReference type="EMBL" id="KN822994">
    <property type="protein sequence ID" value="KIO28492.1"/>
    <property type="molecule type" value="Genomic_DNA"/>
</dbReference>
<dbReference type="STRING" id="1051891.A0A0C3M496"/>
<dbReference type="Gene3D" id="3.40.50.11350">
    <property type="match status" value="1"/>
</dbReference>